<evidence type="ECO:0000313" key="2">
    <source>
        <dbReference type="EMBL" id="SDR86775.1"/>
    </source>
</evidence>
<organism evidence="2 3">
    <name type="scientific">Friedmanniella luteola</name>
    <dbReference type="NCBI Taxonomy" id="546871"/>
    <lineage>
        <taxon>Bacteria</taxon>
        <taxon>Bacillati</taxon>
        <taxon>Actinomycetota</taxon>
        <taxon>Actinomycetes</taxon>
        <taxon>Propionibacteriales</taxon>
        <taxon>Nocardioidaceae</taxon>
        <taxon>Friedmanniella</taxon>
    </lineage>
</organism>
<feature type="transmembrane region" description="Helical" evidence="1">
    <location>
        <begin position="203"/>
        <end position="223"/>
    </location>
</feature>
<keyword evidence="1" id="KW-1133">Transmembrane helix</keyword>
<feature type="transmembrane region" description="Helical" evidence="1">
    <location>
        <begin position="50"/>
        <end position="73"/>
    </location>
</feature>
<reference evidence="2 3" key="1">
    <citation type="submission" date="2016-10" db="EMBL/GenBank/DDBJ databases">
        <authorList>
            <person name="de Groot N.N."/>
        </authorList>
    </citation>
    <scope>NUCLEOTIDE SEQUENCE [LARGE SCALE GENOMIC DNA]</scope>
    <source>
        <strain evidence="2 3">DSM 21741</strain>
    </source>
</reference>
<dbReference type="Proteomes" id="UP000199092">
    <property type="component" value="Chromosome I"/>
</dbReference>
<proteinExistence type="predicted"/>
<evidence type="ECO:0000256" key="1">
    <source>
        <dbReference type="SAM" id="Phobius"/>
    </source>
</evidence>
<evidence type="ECO:0000313" key="3">
    <source>
        <dbReference type="Proteomes" id="UP000199092"/>
    </source>
</evidence>
<dbReference type="STRING" id="546871.SAMN04488543_0651"/>
<dbReference type="OrthoDB" id="3404376at2"/>
<name>A0A1H1MK91_9ACTN</name>
<keyword evidence="1" id="KW-0472">Membrane</keyword>
<sequence>MPDRSRRAVAVVRSAVGTRARRRLLAVVLLVGLLTAVAVATATAPAGRTFAGLTAPVQLVMSVGVPCTGVLLGRDLATQEARPPVLPSLLGAGLVAAGAALVGVLATAGVLGVVGSRAADPWAGAAAVTLGSVLVQVLAQLVGTGLGLLIPSVTLACLSTVVLPLGLWAVLGASDALRPARGWLTPFATTGALLAGRMTAVAWARWLVVVLLWGVGLNLLGVLRARSERAAGPAAP</sequence>
<protein>
    <submittedName>
        <fullName evidence="2">Uncharacterized protein</fullName>
    </submittedName>
</protein>
<feature type="transmembrane region" description="Helical" evidence="1">
    <location>
        <begin position="146"/>
        <end position="171"/>
    </location>
</feature>
<dbReference type="RefSeq" id="WP_091410104.1">
    <property type="nucleotide sequence ID" value="NZ_LT629749.1"/>
</dbReference>
<feature type="transmembrane region" description="Helical" evidence="1">
    <location>
        <begin position="85"/>
        <end position="110"/>
    </location>
</feature>
<keyword evidence="3" id="KW-1185">Reference proteome</keyword>
<dbReference type="AlphaFoldDB" id="A0A1H1MK91"/>
<keyword evidence="1" id="KW-0812">Transmembrane</keyword>
<feature type="transmembrane region" description="Helical" evidence="1">
    <location>
        <begin position="122"/>
        <end position="139"/>
    </location>
</feature>
<gene>
    <name evidence="2" type="ORF">SAMN04488543_0651</name>
</gene>
<accession>A0A1H1MK91</accession>
<dbReference type="EMBL" id="LT629749">
    <property type="protein sequence ID" value="SDR86775.1"/>
    <property type="molecule type" value="Genomic_DNA"/>
</dbReference>